<comment type="similarity">
    <text evidence="5 6">Belongs to the LipB family.</text>
</comment>
<evidence type="ECO:0000256" key="1">
    <source>
        <dbReference type="ARBA" id="ARBA00004821"/>
    </source>
</evidence>
<dbReference type="InterPro" id="IPR045864">
    <property type="entry name" value="aa-tRNA-synth_II/BPL/LPL"/>
</dbReference>
<feature type="region of interest" description="Disordered" evidence="10">
    <location>
        <begin position="215"/>
        <end position="238"/>
    </location>
</feature>
<dbReference type="EMBL" id="SDPQ02000001">
    <property type="protein sequence ID" value="KAA1400461.1"/>
    <property type="molecule type" value="Genomic_DNA"/>
</dbReference>
<dbReference type="Gene3D" id="3.30.930.10">
    <property type="entry name" value="Bira Bifunctional Protein, Domain 2"/>
    <property type="match status" value="1"/>
</dbReference>
<comment type="miscellaneous">
    <text evidence="5">In the reaction, the free carboxyl group of octanoic acid is attached via an amide linkage to the epsilon-amino group of a specific lysine residue of lipoyl domains of lipoate-dependent enzymes.</text>
</comment>
<dbReference type="OrthoDB" id="9787061at2"/>
<name>A0A5M4FK88_9ACTN</name>
<dbReference type="NCBIfam" id="TIGR00214">
    <property type="entry name" value="lipB"/>
    <property type="match status" value="1"/>
</dbReference>
<feature type="active site" description="Acyl-thioester intermediate" evidence="5 7">
    <location>
        <position position="173"/>
    </location>
</feature>
<gene>
    <name evidence="5 12" type="primary">lipB</name>
    <name evidence="12" type="ORF">ESP70_003275</name>
</gene>
<keyword evidence="3 5" id="KW-0012">Acyltransferase</keyword>
<proteinExistence type="inferred from homology"/>
<evidence type="ECO:0000256" key="3">
    <source>
        <dbReference type="ARBA" id="ARBA00023315"/>
    </source>
</evidence>
<dbReference type="InterPro" id="IPR000544">
    <property type="entry name" value="Octanoyltransferase"/>
</dbReference>
<evidence type="ECO:0000256" key="8">
    <source>
        <dbReference type="PIRSR" id="PIRSR016262-2"/>
    </source>
</evidence>
<dbReference type="SUPFAM" id="SSF55681">
    <property type="entry name" value="Class II aaRS and biotin synthetases"/>
    <property type="match status" value="1"/>
</dbReference>
<comment type="pathway">
    <text evidence="1 5 6">Protein modification; protein lipoylation via endogenous pathway; protein N(6)-(lipoyl)lysine from octanoyl-[acyl-carrier-protein]: step 1/2.</text>
</comment>
<protein>
    <recommendedName>
        <fullName evidence="5 6">Octanoyltransferase</fullName>
        <ecNumber evidence="5 6">2.3.1.181</ecNumber>
    </recommendedName>
    <alternativeName>
        <fullName evidence="5">Lipoate-protein ligase B</fullName>
    </alternativeName>
    <alternativeName>
        <fullName evidence="5">Lipoyl/octanoyl transferase</fullName>
    </alternativeName>
    <alternativeName>
        <fullName evidence="5">Octanoyl-[acyl-carrier-protein]-protein N-octanoyltransferase</fullName>
    </alternativeName>
</protein>
<evidence type="ECO:0000256" key="4">
    <source>
        <dbReference type="ARBA" id="ARBA00024732"/>
    </source>
</evidence>
<comment type="function">
    <text evidence="4 5 6">Catalyzes the transfer of endogenously produced octanoic acid from octanoyl-acyl-carrier-protein onto the lipoyl domains of lipoate-dependent enzymes. Lipoyl-ACP can also act as a substrate although octanoyl-ACP is likely to be the physiological substrate.</text>
</comment>
<feature type="binding site" evidence="5 8">
    <location>
        <begin position="142"/>
        <end position="144"/>
    </location>
    <ligand>
        <name>substrate</name>
    </ligand>
</feature>
<dbReference type="PROSITE" id="PS51733">
    <property type="entry name" value="BPL_LPL_CATALYTIC"/>
    <property type="match status" value="1"/>
</dbReference>
<comment type="subcellular location">
    <subcellularLocation>
        <location evidence="5">Cytoplasm</location>
    </subcellularLocation>
</comment>
<feature type="domain" description="BPL/LPL catalytic" evidence="11">
    <location>
        <begin position="32"/>
        <end position="212"/>
    </location>
</feature>
<evidence type="ECO:0000256" key="9">
    <source>
        <dbReference type="PIRSR" id="PIRSR016262-3"/>
    </source>
</evidence>
<reference evidence="12" key="1">
    <citation type="submission" date="2019-09" db="EMBL/GenBank/DDBJ databases">
        <authorList>
            <person name="Li J."/>
        </authorList>
    </citation>
    <scope>NUCLEOTIDE SEQUENCE [LARGE SCALE GENOMIC DNA]</scope>
    <source>
        <strain evidence="12">JCM 14732</strain>
    </source>
</reference>
<dbReference type="InterPro" id="IPR004143">
    <property type="entry name" value="BPL_LPL_catalytic"/>
</dbReference>
<dbReference type="GO" id="GO:0033819">
    <property type="term" value="F:lipoyl(octanoyl) transferase activity"/>
    <property type="evidence" value="ECO:0007669"/>
    <property type="project" value="UniProtKB-EC"/>
</dbReference>
<sequence>MQILDEWYGERAIDYVDAWELQRELHAQRVADEIPDTAMFLEHPAVYTAGRRTEPHERPLDGTPVVDVDRGGKITFHGPGQLVGYPITKLPSHVLVVDYVRRVEEAMIRACADLGVTTGRVPGRSGVWLAAGQGRIERKVGAIGIRVSRGVTMHGFSLNADVDLGFYDRFVPCGIADAGVTTLSAELGRDVTVREAADAMAPHLRELLEWQPYEPSADTASDEHPSVPVLGVTAGARA</sequence>
<evidence type="ECO:0000256" key="7">
    <source>
        <dbReference type="PIRSR" id="PIRSR016262-1"/>
    </source>
</evidence>
<dbReference type="AlphaFoldDB" id="A0A5M4FK88"/>
<accession>A0A5M4FK88</accession>
<evidence type="ECO:0000256" key="5">
    <source>
        <dbReference type="HAMAP-Rule" id="MF_00013"/>
    </source>
</evidence>
<dbReference type="InterPro" id="IPR020605">
    <property type="entry name" value="Octanoyltransferase_CS"/>
</dbReference>
<comment type="caution">
    <text evidence="12">The sequence shown here is derived from an EMBL/GenBank/DDBJ whole genome shotgun (WGS) entry which is preliminary data.</text>
</comment>
<keyword evidence="13" id="KW-1185">Reference proteome</keyword>
<evidence type="ECO:0000259" key="11">
    <source>
        <dbReference type="PROSITE" id="PS51733"/>
    </source>
</evidence>
<dbReference type="PANTHER" id="PTHR10993">
    <property type="entry name" value="OCTANOYLTRANSFERASE"/>
    <property type="match status" value="1"/>
</dbReference>
<dbReference type="GO" id="GO:0005737">
    <property type="term" value="C:cytoplasm"/>
    <property type="evidence" value="ECO:0007669"/>
    <property type="project" value="UniProtKB-SubCell"/>
</dbReference>
<evidence type="ECO:0000313" key="13">
    <source>
        <dbReference type="Proteomes" id="UP000380867"/>
    </source>
</evidence>
<dbReference type="GO" id="GO:0009249">
    <property type="term" value="P:protein lipoylation"/>
    <property type="evidence" value="ECO:0007669"/>
    <property type="project" value="InterPro"/>
</dbReference>
<dbReference type="PANTHER" id="PTHR10993:SF7">
    <property type="entry name" value="LIPOYLTRANSFERASE 2, MITOCHONDRIAL-RELATED"/>
    <property type="match status" value="1"/>
</dbReference>
<dbReference type="Pfam" id="PF21948">
    <property type="entry name" value="LplA-B_cat"/>
    <property type="match status" value="1"/>
</dbReference>
<keyword evidence="5" id="KW-0963">Cytoplasm</keyword>
<dbReference type="HAMAP" id="MF_00013">
    <property type="entry name" value="LipB"/>
    <property type="match status" value="1"/>
</dbReference>
<dbReference type="Proteomes" id="UP000380867">
    <property type="component" value="Unassembled WGS sequence"/>
</dbReference>
<evidence type="ECO:0000256" key="10">
    <source>
        <dbReference type="SAM" id="MobiDB-lite"/>
    </source>
</evidence>
<dbReference type="NCBIfam" id="NF010925">
    <property type="entry name" value="PRK14345.1"/>
    <property type="match status" value="1"/>
</dbReference>
<comment type="catalytic activity">
    <reaction evidence="5 6">
        <text>octanoyl-[ACP] + L-lysyl-[protein] = N(6)-octanoyl-L-lysyl-[protein] + holo-[ACP] + H(+)</text>
        <dbReference type="Rhea" id="RHEA:17665"/>
        <dbReference type="Rhea" id="RHEA-COMP:9636"/>
        <dbReference type="Rhea" id="RHEA-COMP:9685"/>
        <dbReference type="Rhea" id="RHEA-COMP:9752"/>
        <dbReference type="Rhea" id="RHEA-COMP:9928"/>
        <dbReference type="ChEBI" id="CHEBI:15378"/>
        <dbReference type="ChEBI" id="CHEBI:29969"/>
        <dbReference type="ChEBI" id="CHEBI:64479"/>
        <dbReference type="ChEBI" id="CHEBI:78463"/>
        <dbReference type="ChEBI" id="CHEBI:78809"/>
        <dbReference type="EC" id="2.3.1.181"/>
    </reaction>
</comment>
<organism evidence="12 13">
    <name type="scientific">Aeromicrobium ginsengisoli</name>
    <dbReference type="NCBI Taxonomy" id="363867"/>
    <lineage>
        <taxon>Bacteria</taxon>
        <taxon>Bacillati</taxon>
        <taxon>Actinomycetota</taxon>
        <taxon>Actinomycetes</taxon>
        <taxon>Propionibacteriales</taxon>
        <taxon>Nocardioidaceae</taxon>
        <taxon>Aeromicrobium</taxon>
    </lineage>
</organism>
<dbReference type="EC" id="2.3.1.181" evidence="5 6"/>
<evidence type="ECO:0000256" key="2">
    <source>
        <dbReference type="ARBA" id="ARBA00022679"/>
    </source>
</evidence>
<dbReference type="PROSITE" id="PS01313">
    <property type="entry name" value="LIPB"/>
    <property type="match status" value="1"/>
</dbReference>
<feature type="binding site" evidence="5 8">
    <location>
        <begin position="70"/>
        <end position="77"/>
    </location>
    <ligand>
        <name>substrate</name>
    </ligand>
</feature>
<feature type="site" description="Lowers pKa of active site Cys" evidence="5 9">
    <location>
        <position position="139"/>
    </location>
</feature>
<dbReference type="PIRSF" id="PIRSF016262">
    <property type="entry name" value="LPLase"/>
    <property type="match status" value="1"/>
</dbReference>
<evidence type="ECO:0000313" key="12">
    <source>
        <dbReference type="EMBL" id="KAA1400461.1"/>
    </source>
</evidence>
<evidence type="ECO:0000256" key="6">
    <source>
        <dbReference type="PIRNR" id="PIRNR016262"/>
    </source>
</evidence>
<keyword evidence="2 5" id="KW-0808">Transferase</keyword>
<feature type="binding site" evidence="5 8">
    <location>
        <begin position="155"/>
        <end position="157"/>
    </location>
    <ligand>
        <name>substrate</name>
    </ligand>
</feature>
<dbReference type="UniPathway" id="UPA00538">
    <property type="reaction ID" value="UER00592"/>
</dbReference>
<dbReference type="CDD" id="cd16444">
    <property type="entry name" value="LipB"/>
    <property type="match status" value="1"/>
</dbReference>